<evidence type="ECO:0000313" key="2">
    <source>
        <dbReference type="Proteomes" id="UP000230002"/>
    </source>
</evidence>
<organism evidence="1 2">
    <name type="scientific">Ganoderma sinense ZZ0214-1</name>
    <dbReference type="NCBI Taxonomy" id="1077348"/>
    <lineage>
        <taxon>Eukaryota</taxon>
        <taxon>Fungi</taxon>
        <taxon>Dikarya</taxon>
        <taxon>Basidiomycota</taxon>
        <taxon>Agaricomycotina</taxon>
        <taxon>Agaricomycetes</taxon>
        <taxon>Polyporales</taxon>
        <taxon>Polyporaceae</taxon>
        <taxon>Ganoderma</taxon>
    </lineage>
</organism>
<sequence length="1673" mass="187763">MTTVYNPGADSHERSVDAHEEPHLNFDVLHLICNYLTDIPDVLSFALTCSALTEDALRRRLKMAPVDLSDAEMINSFHAFIFSNEPSRAPFIYGLRLKLPSPCGLQATGNSDFRIIANRLVAILKAAVHIQHLGFNTSICNSVFDAMVRLTTVRELHIFNDVLMYQGLLLNRLAIFQSPLRSLCIAGSEHVGTAVSASFLHDRLSHLAPTLEFLDLDDFPIDVLPSSVTTQFTAVRSLKLQAYFPPNCDLLGVLLQFFPNLDNTLDLGSLNAYMTQGDVPAFRERCEEAQRRHSWSGLDQLVCDADTAYLIALQCPIRRMSTRITWSVGWECLAGALRHNSPRQLRVAVHFDAGFRGLDNPFPPEAVDKLTHLVMSADIEVRYRCGAGRKANNRHWDRFIDRLVRSIQHLRLTHLRIIFRASVHHSARMPPRRDELFQTACGVDLRSAAARFVNAMPSLRYLFLTACGHTYVVPAPKARLLFERRTLDSWFSSAAWQLDVACDNATHKSDSGVSDASLSSSCVKLSRDAMERIMDREELRLSRYEESVPVDPSADDYPSHLLYTFVFVHGVVSHGASMTLRWLVLYPGSLCRLPFSRPLPQTADDCESCGGKHKLTETLEDTGLSRAVYSTKHEDLDLSNAEIINSFHAFIFSNEPSRAPCIYGLKIPSPYYDLEDIDRSCFRYVNGHLVDILEAAVHVKYLKFATSISTLVFNAVSRLTMVRELRILADAPQSPLRSRLPTFRSPLRSLHLVGSQLVADTISARFLHDRLSHLAPTLELLDLDCFPVDIFPSSVTTQFTAVRSLKVKTSFVSSDFHPLDVLLCLFPRLDNTLTLGPLSMSLRGDAFYPEFRERSKDAQKRHAWSGLDQLACDAETAYLITLQCPIRCMDIEVGWSGAAPYLVETLRHQSPGPQQLYVHLSLYDGFGALNGLFPPEAADRLTHLTVFADIGIPQGLRSCRRMGDNAPAPRFAMKMISSISHLRLTHLRIVFRFTVLYQSMRKASVHDADPADIRGAGGRIDLDRTAARFVDAMPSLQYVFLTTCGEARPILSRRSLPSSVPPKTPHKWGSSKAWRVAYDGENIRHDLEPTEVRRGACVELSVEAAERIAGEEGLELSRHEEDGFAMQSGAARLEHDKLEPRLNFDVLRLLCSYLSDVPDVLSFALTCSTLTELSFRRRLRMAPVNLRDAKSVDRFHAFIFSNQTSRAPSIYGLRLPGQRVYNSSVVDKCRLDKHILALLKAAVHIQYLDVPIPTRVLLLDAMVNLTTVRELKVDSNDSQAPLCIRITASRSPLRSLCIRGGSHFVNDAISASFLHNHLSHFAPTLEVLQLDYFPITLRPVKITTPFLAVRSLKLKNISGFSSECLAVLLRLFPKLDNELEIDLWNSRRAEEVDFPGIQEQNKKAQNTHGTWSGLDHLVCDPETALLLALRCPIRRMSTTITWPRSQRKYLAGALRHNSPRQLYVALQLITGFRGLDGLFPPEASGTLTRLVLCAHLGVHYRRGALKKANNVHWDRFIERLVRSIQHLRLTHLRIVFSSSVNYSSRTLPPDEELFQAAWGVDLLPAASRLVRAVPSLQYIFLTAYGHTYVVPPKARCSAFQQRTLDSWLSSGAWQVVHFKEASHPGGLSDASGSSECIELSREAAKWVADQEELQLSREEEVGDFSLSEIAKLT</sequence>
<gene>
    <name evidence="1" type="ORF">GSI_05819</name>
</gene>
<protein>
    <submittedName>
        <fullName evidence="1">Uncharacterized protein</fullName>
    </submittedName>
</protein>
<evidence type="ECO:0000313" key="1">
    <source>
        <dbReference type="EMBL" id="PIL31123.1"/>
    </source>
</evidence>
<accession>A0A2G8SBK8</accession>
<proteinExistence type="predicted"/>
<dbReference type="EMBL" id="AYKW01000012">
    <property type="protein sequence ID" value="PIL31123.1"/>
    <property type="molecule type" value="Genomic_DNA"/>
</dbReference>
<comment type="caution">
    <text evidence="1">The sequence shown here is derived from an EMBL/GenBank/DDBJ whole genome shotgun (WGS) entry which is preliminary data.</text>
</comment>
<reference evidence="1 2" key="1">
    <citation type="journal article" date="2015" name="Sci. Rep.">
        <title>Chromosome-level genome map provides insights into diverse defense mechanisms in the medicinal fungus Ganoderma sinense.</title>
        <authorList>
            <person name="Zhu Y."/>
            <person name="Xu J."/>
            <person name="Sun C."/>
            <person name="Zhou S."/>
            <person name="Xu H."/>
            <person name="Nelson D.R."/>
            <person name="Qian J."/>
            <person name="Song J."/>
            <person name="Luo H."/>
            <person name="Xiang L."/>
            <person name="Li Y."/>
            <person name="Xu Z."/>
            <person name="Ji A."/>
            <person name="Wang L."/>
            <person name="Lu S."/>
            <person name="Hayward A."/>
            <person name="Sun W."/>
            <person name="Li X."/>
            <person name="Schwartz D.C."/>
            <person name="Wang Y."/>
            <person name="Chen S."/>
        </authorList>
    </citation>
    <scope>NUCLEOTIDE SEQUENCE [LARGE SCALE GENOMIC DNA]</scope>
    <source>
        <strain evidence="1 2">ZZ0214-1</strain>
    </source>
</reference>
<name>A0A2G8SBK8_9APHY</name>
<dbReference type="OrthoDB" id="2735574at2759"/>
<dbReference type="Proteomes" id="UP000230002">
    <property type="component" value="Unassembled WGS sequence"/>
</dbReference>
<keyword evidence="2" id="KW-1185">Reference proteome</keyword>